<dbReference type="GO" id="GO:0005666">
    <property type="term" value="C:RNA polymerase III complex"/>
    <property type="evidence" value="ECO:0007669"/>
    <property type="project" value="InterPro"/>
</dbReference>
<feature type="compositionally biased region" description="Polar residues" evidence="5">
    <location>
        <begin position="367"/>
        <end position="377"/>
    </location>
</feature>
<organism evidence="6 7">
    <name type="scientific">Passalora fulva</name>
    <name type="common">Tomato leaf mold</name>
    <name type="synonym">Cladosporium fulvum</name>
    <dbReference type="NCBI Taxonomy" id="5499"/>
    <lineage>
        <taxon>Eukaryota</taxon>
        <taxon>Fungi</taxon>
        <taxon>Dikarya</taxon>
        <taxon>Ascomycota</taxon>
        <taxon>Pezizomycotina</taxon>
        <taxon>Dothideomycetes</taxon>
        <taxon>Dothideomycetidae</taxon>
        <taxon>Mycosphaerellales</taxon>
        <taxon>Mycosphaerellaceae</taxon>
        <taxon>Fulvia</taxon>
    </lineage>
</organism>
<dbReference type="GeneID" id="71982878"/>
<accession>A0A9Q8P613</accession>
<reference evidence="6" key="1">
    <citation type="submission" date="2021-12" db="EMBL/GenBank/DDBJ databases">
        <authorList>
            <person name="Zaccaron A."/>
            <person name="Stergiopoulos I."/>
        </authorList>
    </citation>
    <scope>NUCLEOTIDE SEQUENCE</scope>
    <source>
        <strain evidence="6">Race5_Kim</strain>
    </source>
</reference>
<feature type="compositionally biased region" description="Gly residues" evidence="5">
    <location>
        <begin position="173"/>
        <end position="212"/>
    </location>
</feature>
<dbReference type="OrthoDB" id="5836119at2759"/>
<feature type="region of interest" description="Disordered" evidence="5">
    <location>
        <begin position="573"/>
        <end position="600"/>
    </location>
</feature>
<evidence type="ECO:0008006" key="8">
    <source>
        <dbReference type="Google" id="ProtNLM"/>
    </source>
</evidence>
<reference evidence="6" key="2">
    <citation type="journal article" date="2022" name="Microb. Genom.">
        <title>A chromosome-scale genome assembly of the tomato pathogen Cladosporium fulvum reveals a compartmentalized genome architecture and the presence of a dispensable chromosome.</title>
        <authorList>
            <person name="Zaccaron A.Z."/>
            <person name="Chen L.H."/>
            <person name="Samaras A."/>
            <person name="Stergiopoulos I."/>
        </authorList>
    </citation>
    <scope>NUCLEOTIDE SEQUENCE</scope>
    <source>
        <strain evidence="6">Race5_Kim</strain>
    </source>
</reference>
<evidence type="ECO:0000313" key="6">
    <source>
        <dbReference type="EMBL" id="UJO14476.1"/>
    </source>
</evidence>
<feature type="compositionally biased region" description="Low complexity" evidence="5">
    <location>
        <begin position="43"/>
        <end position="65"/>
    </location>
</feature>
<dbReference type="Pfam" id="PF05132">
    <property type="entry name" value="RNA_pol_Rpc4"/>
    <property type="match status" value="1"/>
</dbReference>
<name>A0A9Q8P613_PASFU</name>
<evidence type="ECO:0000256" key="3">
    <source>
        <dbReference type="ARBA" id="ARBA00023163"/>
    </source>
</evidence>
<feature type="region of interest" description="Disordered" evidence="5">
    <location>
        <begin position="1"/>
        <end position="256"/>
    </location>
</feature>
<keyword evidence="3" id="KW-0804">Transcription</keyword>
<keyword evidence="2" id="KW-0240">DNA-directed RNA polymerase</keyword>
<keyword evidence="4" id="KW-0539">Nucleus</keyword>
<dbReference type="Proteomes" id="UP000756132">
    <property type="component" value="Chromosome 2"/>
</dbReference>
<evidence type="ECO:0000313" key="7">
    <source>
        <dbReference type="Proteomes" id="UP000756132"/>
    </source>
</evidence>
<comment type="subcellular location">
    <subcellularLocation>
        <location evidence="1">Nucleus</location>
    </subcellularLocation>
</comment>
<sequence>MPPKLETPVNGDATPNQQSAAGSEQTSTGTTQPPNNDAPTPTPSASGSTPAPRPASQSRPSPAARGRGGVVPKPKFVGRRSQTQRQELEQAAAKQKAAEAAAAAEEAKRSAREAKRFGYGRGGGDRGRGGRGRGRGRGGHMADSNRQREEAVPSGPFSAGQAAHDASSRRWGPSGGGGGGGGFSAGGGGSGSGGDSRYSGGGRSSGMGGGSGIKAEPGMNSSMGGMHIKAEDGGYISSDDEETKNQGPKANIDQMTVIDLEGGETNYDAMAPVRLSRVPHRDRMVGLSAEDEGLFDSSDQADGADDKKKGKQRAKDVVVTGSTQRSKRPTAYSSSDTDGEIQIKEEPTDNDQTRPATPEPVLATDPVLQQSPVSSPESRSKAKEKVKATVDAAHQDDEDFVFASPPRFQTQAEKDEWERLQHDMRELRKELGALVPPSALVPPDADGDTAMPETTPAIERMKQTQTERELHVYVFQFPPVLPSLKPVLVKPDPETMTDAQAGEEAMDVDKEPIEIKDKGIAYKQPTLPSGSVGKLRIHKSGKATLDWGGTPFVVAKGADATFLQNVMIGELPDVKPPAPAKDAKDKDAPPVPVDTSNMSARGLGMGQIRGKFVVTPDWDEILR</sequence>
<evidence type="ECO:0000256" key="4">
    <source>
        <dbReference type="ARBA" id="ARBA00023242"/>
    </source>
</evidence>
<dbReference type="RefSeq" id="XP_047758842.1">
    <property type="nucleotide sequence ID" value="XM_047902148.1"/>
</dbReference>
<feature type="compositionally biased region" description="Basic and acidic residues" evidence="5">
    <location>
        <begin position="105"/>
        <end position="116"/>
    </location>
</feature>
<protein>
    <recommendedName>
        <fullName evidence="8">RNA polymerase III RPC4-domain-containing protein</fullName>
    </recommendedName>
</protein>
<feature type="compositionally biased region" description="Basic and acidic residues" evidence="5">
    <location>
        <begin position="378"/>
        <end position="388"/>
    </location>
</feature>
<evidence type="ECO:0000256" key="2">
    <source>
        <dbReference type="ARBA" id="ARBA00022478"/>
    </source>
</evidence>
<dbReference type="PANTHER" id="PTHR13408:SF0">
    <property type="entry name" value="DNA-DIRECTED RNA POLYMERASE III SUBUNIT RPC4"/>
    <property type="match status" value="1"/>
</dbReference>
<evidence type="ECO:0000256" key="5">
    <source>
        <dbReference type="SAM" id="MobiDB-lite"/>
    </source>
</evidence>
<gene>
    <name evidence="6" type="ORF">CLAFUR5_03000</name>
</gene>
<dbReference type="GO" id="GO:0003677">
    <property type="term" value="F:DNA binding"/>
    <property type="evidence" value="ECO:0007669"/>
    <property type="project" value="InterPro"/>
</dbReference>
<feature type="region of interest" description="Disordered" evidence="5">
    <location>
        <begin position="287"/>
        <end position="391"/>
    </location>
</feature>
<feature type="compositionally biased region" description="Basic residues" evidence="5">
    <location>
        <begin position="129"/>
        <end position="138"/>
    </location>
</feature>
<dbReference type="KEGG" id="ffu:CLAFUR5_03000"/>
<feature type="compositionally biased region" description="Low complexity" evidence="5">
    <location>
        <begin position="89"/>
        <end position="104"/>
    </location>
</feature>
<feature type="compositionally biased region" description="Basic and acidic residues" evidence="5">
    <location>
        <begin position="304"/>
        <end position="316"/>
    </location>
</feature>
<dbReference type="AlphaFoldDB" id="A0A9Q8P613"/>
<proteinExistence type="predicted"/>
<evidence type="ECO:0000256" key="1">
    <source>
        <dbReference type="ARBA" id="ARBA00004123"/>
    </source>
</evidence>
<dbReference type="PANTHER" id="PTHR13408">
    <property type="entry name" value="DNA-DIRECTED RNA POLYMERASE III"/>
    <property type="match status" value="1"/>
</dbReference>
<dbReference type="InterPro" id="IPR007811">
    <property type="entry name" value="RPC4"/>
</dbReference>
<dbReference type="OMA" id="LQFPPMT"/>
<dbReference type="EMBL" id="CP090164">
    <property type="protein sequence ID" value="UJO14476.1"/>
    <property type="molecule type" value="Genomic_DNA"/>
</dbReference>
<keyword evidence="7" id="KW-1185">Reference proteome</keyword>
<feature type="compositionally biased region" description="Polar residues" evidence="5">
    <location>
        <begin position="13"/>
        <end position="37"/>
    </location>
</feature>
<dbReference type="GO" id="GO:0042797">
    <property type="term" value="P:tRNA transcription by RNA polymerase III"/>
    <property type="evidence" value="ECO:0007669"/>
    <property type="project" value="TreeGrafter"/>
</dbReference>